<protein>
    <submittedName>
        <fullName evidence="2">Uncharacterized protein</fullName>
    </submittedName>
</protein>
<geneLocation type="plasmid" evidence="2">
    <name>pPg2708</name>
</geneLocation>
<reference evidence="3 4" key="2">
    <citation type="submission" date="2018-08" db="EMBL/GenBank/DDBJ databases">
        <title>Recombination of ecologically and evolutionarily significant loci maintains genetic cohesion in the Pseudomonas syringae species complex.</title>
        <authorList>
            <person name="Dillon M."/>
            <person name="Thakur S."/>
            <person name="Almeida R.N.D."/>
            <person name="Weir B.S."/>
            <person name="Guttman D.S."/>
        </authorList>
    </citation>
    <scope>NUCLEOTIDE SEQUENCE [LARGE SCALE GENOMIC DNA]</scope>
    <source>
        <strain evidence="3 4">ICMP 5019</strain>
    </source>
</reference>
<gene>
    <name evidence="3" type="ORF">ALP74_200509</name>
</gene>
<dbReference type="EMBL" id="RBSH01000274">
    <property type="protein sequence ID" value="RMR95944.1"/>
    <property type="molecule type" value="Genomic_DNA"/>
</dbReference>
<dbReference type="AlphaFoldDB" id="A0A1S6YAK5"/>
<dbReference type="RefSeq" id="WP_024670603.1">
    <property type="nucleotide sequence ID" value="NZ_KY362367.1"/>
</dbReference>
<evidence type="ECO:0000256" key="1">
    <source>
        <dbReference type="SAM" id="Phobius"/>
    </source>
</evidence>
<dbReference type="Proteomes" id="UP000272613">
    <property type="component" value="Unassembled WGS sequence"/>
</dbReference>
<keyword evidence="1" id="KW-0472">Membrane</keyword>
<evidence type="ECO:0000313" key="3">
    <source>
        <dbReference type="EMBL" id="RMR95944.1"/>
    </source>
</evidence>
<keyword evidence="2" id="KW-0614">Plasmid</keyword>
<evidence type="ECO:0000313" key="2">
    <source>
        <dbReference type="EMBL" id="AQX41877.1"/>
    </source>
</evidence>
<organism evidence="2">
    <name type="scientific">Pseudomonas coronafaciens pv. garcae</name>
    <dbReference type="NCBI Taxonomy" id="251653"/>
    <lineage>
        <taxon>Bacteria</taxon>
        <taxon>Pseudomonadati</taxon>
        <taxon>Pseudomonadota</taxon>
        <taxon>Gammaproteobacteria</taxon>
        <taxon>Pseudomonadales</taxon>
        <taxon>Pseudomonadaceae</taxon>
        <taxon>Pseudomonas</taxon>
        <taxon>Pseudomonas coronafaciens</taxon>
    </lineage>
</organism>
<dbReference type="EMBL" id="KY362367">
    <property type="protein sequence ID" value="AQX41877.1"/>
    <property type="molecule type" value="Genomic_DNA"/>
</dbReference>
<evidence type="ECO:0000313" key="4">
    <source>
        <dbReference type="Proteomes" id="UP000272613"/>
    </source>
</evidence>
<keyword evidence="1" id="KW-1133">Transmembrane helix</keyword>
<proteinExistence type="predicted"/>
<sequence>MSLVKAAMKVFAVVIVATILTRTLILSGLVRAGLETPYGRAIYLFLHDFFDAKGIEDAETMVICVVLLASLLLVSVSAWYLSRLVIKFLPKIKSK</sequence>
<accession>A0A1S6YAK5</accession>
<name>A0A1S6YAK5_9PSED</name>
<keyword evidence="1" id="KW-0812">Transmembrane</keyword>
<feature type="transmembrane region" description="Helical" evidence="1">
    <location>
        <begin position="60"/>
        <end position="81"/>
    </location>
</feature>
<reference evidence="2" key="1">
    <citation type="submission" date="2016-12" db="EMBL/GenBank/DDBJ databases">
        <title>Complete sequence and comparative genomic analysis of eight native Pseudomonas syringae plasmids belonging to the pPT23A family.</title>
        <authorList>
            <person name="Gutierrez-Barranquero J.A."/>
        </authorList>
    </citation>
    <scope>NUCLEOTIDE SEQUENCE</scope>
    <source>
        <strain evidence="2">2708</strain>
        <plasmid evidence="2">pPg2708</plasmid>
    </source>
</reference>